<dbReference type="SUPFAM" id="SSF56672">
    <property type="entry name" value="DNA/RNA polymerases"/>
    <property type="match status" value="1"/>
</dbReference>
<evidence type="ECO:0000256" key="4">
    <source>
        <dbReference type="ARBA" id="ARBA00022801"/>
    </source>
</evidence>
<dbReference type="Pfam" id="PF07727">
    <property type="entry name" value="RVT_2"/>
    <property type="match status" value="2"/>
</dbReference>
<dbReference type="InterPro" id="IPR025724">
    <property type="entry name" value="GAG-pre-integrase_dom"/>
</dbReference>
<feature type="transmembrane region" description="Helical" evidence="6">
    <location>
        <begin position="460"/>
        <end position="480"/>
    </location>
</feature>
<feature type="region of interest" description="Disordered" evidence="5">
    <location>
        <begin position="392"/>
        <end position="420"/>
    </location>
</feature>
<dbReference type="GO" id="GO:0008168">
    <property type="term" value="F:methyltransferase activity"/>
    <property type="evidence" value="ECO:0007669"/>
    <property type="project" value="UniProtKB-KW"/>
</dbReference>
<dbReference type="InterPro" id="IPR012337">
    <property type="entry name" value="RNaseH-like_sf"/>
</dbReference>
<dbReference type="InterPro" id="IPR010658">
    <property type="entry name" value="Nodulin-like"/>
</dbReference>
<dbReference type="PANTHER" id="PTHR42648:SF26">
    <property type="entry name" value="INTEGRASE CATALYTIC DOMAIN-CONTAINING PROTEIN"/>
    <property type="match status" value="1"/>
</dbReference>
<dbReference type="Pfam" id="PF13976">
    <property type="entry name" value="gag_pre-integrs"/>
    <property type="match status" value="1"/>
</dbReference>
<feature type="compositionally biased region" description="Low complexity" evidence="5">
    <location>
        <begin position="874"/>
        <end position="883"/>
    </location>
</feature>
<feature type="region of interest" description="Disordered" evidence="5">
    <location>
        <begin position="67"/>
        <end position="95"/>
    </location>
</feature>
<keyword evidence="3" id="KW-0064">Aspartyl protease</keyword>
<dbReference type="GO" id="GO:0006508">
    <property type="term" value="P:proteolysis"/>
    <property type="evidence" value="ECO:0007669"/>
    <property type="project" value="UniProtKB-KW"/>
</dbReference>
<dbReference type="InterPro" id="IPR043502">
    <property type="entry name" value="DNA/RNA_pol_sf"/>
</dbReference>
<protein>
    <submittedName>
        <fullName evidence="8">S-adenosyl-L-methionine-dependent methyltransferases superfamily protein</fullName>
    </submittedName>
</protein>
<evidence type="ECO:0000259" key="7">
    <source>
        <dbReference type="PROSITE" id="PS50994"/>
    </source>
</evidence>
<feature type="transmembrane region" description="Helical" evidence="6">
    <location>
        <begin position="605"/>
        <end position="625"/>
    </location>
</feature>
<dbReference type="InterPro" id="IPR013103">
    <property type="entry name" value="RVT_2"/>
</dbReference>
<dbReference type="EMBL" id="VEPZ02001119">
    <property type="protein sequence ID" value="KAE8693482.1"/>
    <property type="molecule type" value="Genomic_DNA"/>
</dbReference>
<dbReference type="GO" id="GO:0003676">
    <property type="term" value="F:nucleic acid binding"/>
    <property type="evidence" value="ECO:0007669"/>
    <property type="project" value="InterPro"/>
</dbReference>
<dbReference type="InterPro" id="IPR039537">
    <property type="entry name" value="Retrotran_Ty1/copia-like"/>
</dbReference>
<dbReference type="SUPFAM" id="SSF53098">
    <property type="entry name" value="Ribonuclease H-like"/>
    <property type="match status" value="1"/>
</dbReference>
<comment type="caution">
    <text evidence="8">The sequence shown here is derived from an EMBL/GenBank/DDBJ whole genome shotgun (WGS) entry which is preliminary data.</text>
</comment>
<feature type="transmembrane region" description="Helical" evidence="6">
    <location>
        <begin position="501"/>
        <end position="520"/>
    </location>
</feature>
<dbReference type="GO" id="GO:0032259">
    <property type="term" value="P:methylation"/>
    <property type="evidence" value="ECO:0007669"/>
    <property type="project" value="UniProtKB-KW"/>
</dbReference>
<keyword evidence="6" id="KW-1133">Transmembrane helix</keyword>
<feature type="region of interest" description="Disordered" evidence="5">
    <location>
        <begin position="318"/>
        <end position="367"/>
    </location>
</feature>
<feature type="compositionally biased region" description="Basic and acidic residues" evidence="5">
    <location>
        <begin position="859"/>
        <end position="873"/>
    </location>
</feature>
<keyword evidence="2" id="KW-0479">Metal-binding</keyword>
<dbReference type="Gene3D" id="3.30.420.10">
    <property type="entry name" value="Ribonuclease H-like superfamily/Ribonuclease H"/>
    <property type="match status" value="2"/>
</dbReference>
<dbReference type="PANTHER" id="PTHR42648">
    <property type="entry name" value="TRANSPOSASE, PUTATIVE-RELATED"/>
    <property type="match status" value="1"/>
</dbReference>
<dbReference type="Pfam" id="PF14223">
    <property type="entry name" value="Retrotran_gag_2"/>
    <property type="match status" value="1"/>
</dbReference>
<evidence type="ECO:0000256" key="3">
    <source>
        <dbReference type="ARBA" id="ARBA00022750"/>
    </source>
</evidence>
<keyword evidence="1" id="KW-0645">Protease</keyword>
<feature type="region of interest" description="Disordered" evidence="5">
    <location>
        <begin position="859"/>
        <end position="900"/>
    </location>
</feature>
<sequence length="2111" mass="232212">MALRNEVDELKELLICKREMSELDALKTFLEGLRPGAMLGGEQGDAQRLSKAIAVVGKLTELAGDKLSSDVSSKPMPRGKQSGKNGKAKSGVKKKGSKENLKCYFCDGPHLIRGSTKPGKRLGPIDEINVTKQGSIQGNVVDVEAVEPGRKPDVIASVQAIKTRERLGEATCSKVAESRSKSGATISSQVVNSGSKRDETAGVKAVEHKKGLSAITRDKAVKPRVQSEQVCSQYARMEAWFKLRLLRHKGTLKEYVSRYIKFMLKVSSLTEEDGFFTFMFGLKSWAKRVLERREVKELSKALIIAEFIKEFGVKKNKTSKRKPKVEGSGKKLCDEGKSEDEECCSSSDRENPLNDEPDGESGEGVCSLGTSSSVKYAKPRVRVEQTRGIDGLAEDVQVRNNPSKTSGQESKGAKTLRDKTTTEKLPNNKWVYRTVTTDKLKFTAIFTDICTALCSSNPSTFLFILVVVPTVVCLTAAFFLHESPPASKPSEFQQETQYFNIFNVMAITLAIYLLAFDINGSLLSSVFAVGLLILLATPLGVPLYYVLSKPSSDSDIKQPIKVPLLANQSKTKMTITGVELKYLECKRLSIGEDHAIVEMIQAFDFWVLFVSFLCGVGTRLIWGFFGRIASGLLSEYFIRKFGTPRPLWNAASQVILAMRYMIMAFALPGSLYIGSMLVGICYSSISTSFSHKKISVVLDEMNYLPWKQQILLTVRSHRLERLLTGALQSPPETILDDTALIFFLIFASRSTTAAMSLHCKLQSLRKGNDSMRVYLTRVKDVCDALASCGSAISHVGHVASILKGLPREYQPFMAVITTMKETLSLDSLYTVLLDAEAQLAGFEEQFDYAPMVTNVAERVEDHDSSANGRRDSNSSRSSFTNRTGGRGRAGNLQANTVSRSSDHWVVDSGATHHITPDALTVGNGVSVDIHNVGNAVVSSASSRTLILTELLHVPHITKNLFSVSKLSRDNKVYLEFHAEKCFVRDEFSKAILLQGEEKGGLYTFSLSDFSTEGCGAAVHLATSDMTQSELWHRRLGHPASFALSKIAKELDVKLDIDVNKTCVACFMGKSHKLPFSSSNTEYTAPFELVFSDLWGPPHIASNGFRYYVTFVDAFTRFTWLYLLKDKAQAVDVFHLFKKLVANQFGRIVHRLTCPYTSEQNGVVEREHRHVVELGLVLLAQASLPMQYWSYAFVTAVHLINLLPTVVLGGMTPYEKLYQKKPEFASLKVFGCQCFPHLRPFQNHKLCFRSQSCTYLGIKLLHVVHIMHKLLVHVIFQLLQIHAITGATPHSTSTGYRDSAHDNAHGDNVYYNNNGILPFGIIHAHNAHGTNGAMPMELAHNNAHVGAISDDAHATTPLNNYNIHGAVPIEIIQNDAHEICESIEVVHHYAVTTAHINVPKDLSRGHKDHGNCPEVIKILGNCPEVIKILGNCPEVPKNLGKLSICLERHRGNRFPPVGVSVPLWHSGILSFEGVSVPLEWLNTHEARDNAALGEMATYDNAAHSGATRLGALSSSSTGNNRANGVGATSSGVLDASGVESLGATRHTTNGATPLGVMSTLHSNSTGDNDVGVTPLGTVSAYDDSTLHSLENNGNYNIIGATYPGANDLNNANTSPVIEELDLANNIQSTSTTLSTRGNHHPMKTRSKCGVFKPKAYSTHFENDTPSTIQEALQSTNWKEAVQAEVDALQRNDTWRLVKLPEGRTPIGCKWLFKLKRNPDGSIHRYKVQLVAKGYSQVPGYDFLDTFSPVVKFSSLNVVLTLAVSNDWELRHIDINNAFLNGDLSEDVFIQQPPGFVQLAEDGSVLVCKLQKALYGLHSSLFVCKRGTGDIYVLVYVDDIVITGHSSSEIQEVVRLLSEIFSLKDLGALRFFLGIEVHRSRGSLFLNQKIFLLELLEKTSMAGAAACSTPMILASKLSKDAGELLSNDVGKVAQFMHAPREPHWLAVKRILRYLVRTVNYGLMFQASEAELSVSAFADADWGANIDDRRSISGYDLGIQQRREPVIWFDNTGAVAMSANPVYHAHAKHIDLDIHFVREKVAAGLLKINYIPGAHQITDGFTKPLSKSAFEEFRHSICVMPGGCLLDIYMTPKPLPLPEVVTPVLGLIVIALCL</sequence>
<feature type="compositionally biased region" description="Polar residues" evidence="5">
    <location>
        <begin position="398"/>
        <end position="409"/>
    </location>
</feature>
<keyword evidence="6" id="KW-0472">Membrane</keyword>
<feature type="compositionally biased region" description="Basic residues" evidence="5">
    <location>
        <begin position="86"/>
        <end position="95"/>
    </location>
</feature>
<accession>A0A6A2ZQS8</accession>
<evidence type="ECO:0000313" key="9">
    <source>
        <dbReference type="Proteomes" id="UP000436088"/>
    </source>
</evidence>
<dbReference type="PROSITE" id="PS50994">
    <property type="entry name" value="INTEGRASE"/>
    <property type="match status" value="1"/>
</dbReference>
<dbReference type="Pfam" id="PF06813">
    <property type="entry name" value="Nodulin-like"/>
    <property type="match status" value="1"/>
</dbReference>
<reference evidence="8" key="1">
    <citation type="submission" date="2019-09" db="EMBL/GenBank/DDBJ databases">
        <title>Draft genome information of white flower Hibiscus syriacus.</title>
        <authorList>
            <person name="Kim Y.-M."/>
        </authorList>
    </citation>
    <scope>NUCLEOTIDE SEQUENCE [LARGE SCALE GENOMIC DNA]</scope>
    <source>
        <strain evidence="8">YM2019G1</strain>
    </source>
</reference>
<dbReference type="GO" id="GO:0046872">
    <property type="term" value="F:metal ion binding"/>
    <property type="evidence" value="ECO:0007669"/>
    <property type="project" value="UniProtKB-KW"/>
</dbReference>
<dbReference type="GO" id="GO:0015074">
    <property type="term" value="P:DNA integration"/>
    <property type="evidence" value="ECO:0007669"/>
    <property type="project" value="InterPro"/>
</dbReference>
<proteinExistence type="predicted"/>
<dbReference type="GO" id="GO:0004190">
    <property type="term" value="F:aspartic-type endopeptidase activity"/>
    <property type="evidence" value="ECO:0007669"/>
    <property type="project" value="UniProtKB-KW"/>
</dbReference>
<organism evidence="8 9">
    <name type="scientific">Hibiscus syriacus</name>
    <name type="common">Rose of Sharon</name>
    <dbReference type="NCBI Taxonomy" id="106335"/>
    <lineage>
        <taxon>Eukaryota</taxon>
        <taxon>Viridiplantae</taxon>
        <taxon>Streptophyta</taxon>
        <taxon>Embryophyta</taxon>
        <taxon>Tracheophyta</taxon>
        <taxon>Spermatophyta</taxon>
        <taxon>Magnoliopsida</taxon>
        <taxon>eudicotyledons</taxon>
        <taxon>Gunneridae</taxon>
        <taxon>Pentapetalae</taxon>
        <taxon>rosids</taxon>
        <taxon>malvids</taxon>
        <taxon>Malvales</taxon>
        <taxon>Malvaceae</taxon>
        <taxon>Malvoideae</taxon>
        <taxon>Hibiscus</taxon>
    </lineage>
</organism>
<keyword evidence="4" id="KW-0378">Hydrolase</keyword>
<keyword evidence="6" id="KW-0812">Transmembrane</keyword>
<gene>
    <name evidence="8" type="ORF">F3Y22_tig00110812pilonHSYRG00158</name>
</gene>
<dbReference type="InterPro" id="IPR001584">
    <property type="entry name" value="Integrase_cat-core"/>
</dbReference>
<evidence type="ECO:0000256" key="1">
    <source>
        <dbReference type="ARBA" id="ARBA00022670"/>
    </source>
</evidence>
<feature type="transmembrane region" description="Helical" evidence="6">
    <location>
        <begin position="526"/>
        <end position="547"/>
    </location>
</feature>
<dbReference type="InterPro" id="IPR054722">
    <property type="entry name" value="PolX-like_BBD"/>
</dbReference>
<dbReference type="CDD" id="cd09272">
    <property type="entry name" value="RNase_HI_RT_Ty1"/>
    <property type="match status" value="1"/>
</dbReference>
<feature type="compositionally biased region" description="Basic and acidic residues" evidence="5">
    <location>
        <begin position="324"/>
        <end position="336"/>
    </location>
</feature>
<feature type="domain" description="Integrase catalytic" evidence="7">
    <location>
        <begin position="1147"/>
        <end position="1220"/>
    </location>
</feature>
<keyword evidence="8" id="KW-0489">Methyltransferase</keyword>
<feature type="compositionally biased region" description="Basic and acidic residues" evidence="5">
    <location>
        <begin position="411"/>
        <end position="420"/>
    </location>
</feature>
<dbReference type="Proteomes" id="UP000436088">
    <property type="component" value="Unassembled WGS sequence"/>
</dbReference>
<evidence type="ECO:0000256" key="5">
    <source>
        <dbReference type="SAM" id="MobiDB-lite"/>
    </source>
</evidence>
<dbReference type="Pfam" id="PF22936">
    <property type="entry name" value="Pol_BBD"/>
    <property type="match status" value="1"/>
</dbReference>
<keyword evidence="8" id="KW-0808">Transferase</keyword>
<keyword evidence="9" id="KW-1185">Reference proteome</keyword>
<name>A0A6A2ZQS8_HIBSY</name>
<evidence type="ECO:0000256" key="2">
    <source>
        <dbReference type="ARBA" id="ARBA00022723"/>
    </source>
</evidence>
<dbReference type="InterPro" id="IPR036397">
    <property type="entry name" value="RNaseH_sf"/>
</dbReference>
<evidence type="ECO:0000256" key="6">
    <source>
        <dbReference type="SAM" id="Phobius"/>
    </source>
</evidence>
<evidence type="ECO:0000313" key="8">
    <source>
        <dbReference type="EMBL" id="KAE8693482.1"/>
    </source>
</evidence>